<dbReference type="RefSeq" id="WP_133121525.1">
    <property type="nucleotide sequence ID" value="NZ_NKXO01000017.1"/>
</dbReference>
<dbReference type="Proteomes" id="UP000233387">
    <property type="component" value="Unassembled WGS sequence"/>
</dbReference>
<gene>
    <name evidence="1" type="ORF">Rain11_1272</name>
</gene>
<organism evidence="1 2">
    <name type="scientific">Raineya orbicola</name>
    <dbReference type="NCBI Taxonomy" id="2016530"/>
    <lineage>
        <taxon>Bacteria</taxon>
        <taxon>Pseudomonadati</taxon>
        <taxon>Bacteroidota</taxon>
        <taxon>Cytophagia</taxon>
        <taxon>Cytophagales</taxon>
        <taxon>Raineyaceae</taxon>
        <taxon>Raineya</taxon>
    </lineage>
</organism>
<protein>
    <submittedName>
        <fullName evidence="1">Uncharacterized protein</fullName>
    </submittedName>
</protein>
<keyword evidence="2" id="KW-1185">Reference proteome</keyword>
<sequence>MLKIHYWLLLNLFLTHFWADAQNIKLKKTFLTPGISMLVPSDFTLMPDEALAKKYLTTKKPSAMYSDPAGEIDLGVNITNNYWQEQDIPMLKDLYKGSLRASYTKVQFFTEEVRTINRRRFVVLEFVGTVEDDKESIMGKKNALSRYNYMMYTVVENRIVVVNFNCPAKYQSIWQPLLPKIMQSVKIRNLKENEPKNPTEGK</sequence>
<reference evidence="1 2" key="1">
    <citation type="submission" date="2017-06" db="EMBL/GenBank/DDBJ databases">
        <title>Raineya orbicola gen. nov., sp. nov. a slightly thermophilic bacterium of the phylum Bacteroidetes and the description of Raineyaceae fam. nov.</title>
        <authorList>
            <person name="Albuquerque L."/>
            <person name="Polonia A.R.M."/>
            <person name="Barroso C."/>
            <person name="Froufe H.J.C."/>
            <person name="Lage O."/>
            <person name="Lobo-Da-Cunha A."/>
            <person name="Egas C."/>
            <person name="Da Costa M.S."/>
        </authorList>
    </citation>
    <scope>NUCLEOTIDE SEQUENCE [LARGE SCALE GENOMIC DNA]</scope>
    <source>
        <strain evidence="1 2">SPSPC-11</strain>
    </source>
</reference>
<name>A0A2N3IHA8_9BACT</name>
<comment type="caution">
    <text evidence="1">The sequence shown here is derived from an EMBL/GenBank/DDBJ whole genome shotgun (WGS) entry which is preliminary data.</text>
</comment>
<dbReference type="EMBL" id="NKXO01000017">
    <property type="protein sequence ID" value="PKQ69709.1"/>
    <property type="molecule type" value="Genomic_DNA"/>
</dbReference>
<proteinExistence type="predicted"/>
<accession>A0A2N3IHA8</accession>
<evidence type="ECO:0000313" key="1">
    <source>
        <dbReference type="EMBL" id="PKQ69709.1"/>
    </source>
</evidence>
<dbReference type="AlphaFoldDB" id="A0A2N3IHA8"/>
<evidence type="ECO:0000313" key="2">
    <source>
        <dbReference type="Proteomes" id="UP000233387"/>
    </source>
</evidence>
<dbReference type="OrthoDB" id="877784at2"/>